<keyword evidence="3" id="KW-0804">Transcription</keyword>
<dbReference type="Gene3D" id="1.10.10.60">
    <property type="entry name" value="Homeodomain-like"/>
    <property type="match status" value="1"/>
</dbReference>
<dbReference type="Pfam" id="PF12833">
    <property type="entry name" value="HTH_18"/>
    <property type="match status" value="1"/>
</dbReference>
<feature type="domain" description="HTH araC/xylS-type" evidence="4">
    <location>
        <begin position="196"/>
        <end position="297"/>
    </location>
</feature>
<dbReference type="PANTHER" id="PTHR46796:SF6">
    <property type="entry name" value="ARAC SUBFAMILY"/>
    <property type="match status" value="1"/>
</dbReference>
<accession>A0ABV5J0T9</accession>
<dbReference type="InterPro" id="IPR009057">
    <property type="entry name" value="Homeodomain-like_sf"/>
</dbReference>
<dbReference type="PRINTS" id="PR00032">
    <property type="entry name" value="HTHARAC"/>
</dbReference>
<dbReference type="RefSeq" id="WP_379478724.1">
    <property type="nucleotide sequence ID" value="NZ_BMRC01000045.1"/>
</dbReference>
<evidence type="ECO:0000259" key="4">
    <source>
        <dbReference type="PROSITE" id="PS01124"/>
    </source>
</evidence>
<dbReference type="PROSITE" id="PS01124">
    <property type="entry name" value="HTH_ARAC_FAMILY_2"/>
    <property type="match status" value="1"/>
</dbReference>
<dbReference type="PANTHER" id="PTHR46796">
    <property type="entry name" value="HTH-TYPE TRANSCRIPTIONAL ACTIVATOR RHAS-RELATED"/>
    <property type="match status" value="1"/>
</dbReference>
<dbReference type="EMBL" id="JBHMEI010000112">
    <property type="protein sequence ID" value="MFB9210127.1"/>
    <property type="molecule type" value="Genomic_DNA"/>
</dbReference>
<evidence type="ECO:0000313" key="5">
    <source>
        <dbReference type="EMBL" id="MFB9210127.1"/>
    </source>
</evidence>
<keyword evidence="1" id="KW-0805">Transcription regulation</keyword>
<comment type="caution">
    <text evidence="5">The sequence shown here is derived from an EMBL/GenBank/DDBJ whole genome shotgun (WGS) entry which is preliminary data.</text>
</comment>
<evidence type="ECO:0000313" key="6">
    <source>
        <dbReference type="Proteomes" id="UP001589647"/>
    </source>
</evidence>
<dbReference type="InterPro" id="IPR035418">
    <property type="entry name" value="AraC-bd_2"/>
</dbReference>
<name>A0ABV5J0T9_9ACTN</name>
<evidence type="ECO:0000256" key="3">
    <source>
        <dbReference type="ARBA" id="ARBA00023163"/>
    </source>
</evidence>
<dbReference type="SMART" id="SM00342">
    <property type="entry name" value="HTH_ARAC"/>
    <property type="match status" value="1"/>
</dbReference>
<dbReference type="Pfam" id="PF14525">
    <property type="entry name" value="AraC_binding_2"/>
    <property type="match status" value="1"/>
</dbReference>
<evidence type="ECO:0000256" key="1">
    <source>
        <dbReference type="ARBA" id="ARBA00023015"/>
    </source>
</evidence>
<gene>
    <name evidence="5" type="ORF">ACFFV7_53715</name>
</gene>
<protein>
    <submittedName>
        <fullName evidence="5">Helix-turn-helix domain-containing protein</fullName>
    </submittedName>
</protein>
<dbReference type="InterPro" id="IPR018060">
    <property type="entry name" value="HTH_AraC"/>
</dbReference>
<reference evidence="5 6" key="1">
    <citation type="submission" date="2024-09" db="EMBL/GenBank/DDBJ databases">
        <authorList>
            <person name="Sun Q."/>
            <person name="Mori K."/>
        </authorList>
    </citation>
    <scope>NUCLEOTIDE SEQUENCE [LARGE SCALE GENOMIC DNA]</scope>
    <source>
        <strain evidence="5 6">CCM 3426</strain>
    </source>
</reference>
<keyword evidence="6" id="KW-1185">Reference proteome</keyword>
<dbReference type="SUPFAM" id="SSF46689">
    <property type="entry name" value="Homeodomain-like"/>
    <property type="match status" value="1"/>
</dbReference>
<organism evidence="5 6">
    <name type="scientific">Nonomuraea spiralis</name>
    <dbReference type="NCBI Taxonomy" id="46182"/>
    <lineage>
        <taxon>Bacteria</taxon>
        <taxon>Bacillati</taxon>
        <taxon>Actinomycetota</taxon>
        <taxon>Actinomycetes</taxon>
        <taxon>Streptosporangiales</taxon>
        <taxon>Streptosporangiaceae</taxon>
        <taxon>Nonomuraea</taxon>
    </lineage>
</organism>
<evidence type="ECO:0000256" key="2">
    <source>
        <dbReference type="ARBA" id="ARBA00023125"/>
    </source>
</evidence>
<dbReference type="InterPro" id="IPR020449">
    <property type="entry name" value="Tscrpt_reg_AraC-type_HTH"/>
</dbReference>
<keyword evidence="2" id="KW-0238">DNA-binding</keyword>
<proteinExistence type="predicted"/>
<dbReference type="InterPro" id="IPR050204">
    <property type="entry name" value="AraC_XylS_family_regulators"/>
</dbReference>
<dbReference type="Proteomes" id="UP001589647">
    <property type="component" value="Unassembled WGS sequence"/>
</dbReference>
<sequence>MTARSLLPTAISSDHADDFHAETRALDLDVVQMSVLRFPPMRSRRTQELIRRSDPETCQLALNPCGIMGISQLGRDMILRPSELIALDSSHAFDSHIAADNGTGAGVTILQVPRALLPLAETDLREMMVRPLPGRSGVGMLLTQMIGRVLADTSQFRSADGPRVGAVLLELLSALLANELDDRQPAGPAHRLTLLSQAKAFIHQHLGDADLSPGMIAAAHHISTRHLHRLFNDTGATIAGWIRRHRLEQCHRDLIDPRRRTRPIHVIAARWGFTNPAHFSRTFRAAYGMSPSEHRHNAQRSR</sequence>